<protein>
    <recommendedName>
        <fullName evidence="6">PD-(D/E)XK nuclease family transposase</fullName>
    </recommendedName>
</protein>
<reference evidence="3 5" key="1">
    <citation type="submission" date="2016-08" db="EMBL/GenBank/DDBJ databases">
        <title>Characterization of Isolates of Eisenbergiella tayi Derived from Blood Cultures, Using Whole Genome Sequencing.</title>
        <authorList>
            <person name="Bernier A.-M."/>
            <person name="Burdz T."/>
            <person name="Wiebe D."/>
            <person name="Bernard K."/>
        </authorList>
    </citation>
    <scope>NUCLEOTIDE SEQUENCE [LARGE SCALE GENOMIC DNA]</scope>
    <source>
        <strain evidence="3 5">NML120146</strain>
    </source>
</reference>
<dbReference type="PANTHER" id="PTHR41317">
    <property type="entry name" value="PD-(D_E)XK NUCLEASE FAMILY TRANSPOSASE"/>
    <property type="match status" value="1"/>
</dbReference>
<accession>A0A1E3U974</accession>
<organism evidence="2 4">
    <name type="scientific">Eisenbergiella tayi</name>
    <dbReference type="NCBI Taxonomy" id="1432052"/>
    <lineage>
        <taxon>Bacteria</taxon>
        <taxon>Bacillati</taxon>
        <taxon>Bacillota</taxon>
        <taxon>Clostridia</taxon>
        <taxon>Lachnospirales</taxon>
        <taxon>Lachnospiraceae</taxon>
        <taxon>Eisenbergiella</taxon>
    </lineage>
</organism>
<dbReference type="InterPro" id="IPR010106">
    <property type="entry name" value="RpnA"/>
</dbReference>
<dbReference type="Pfam" id="PF12784">
    <property type="entry name" value="PDDEXK_2"/>
    <property type="match status" value="1"/>
</dbReference>
<evidence type="ECO:0000313" key="5">
    <source>
        <dbReference type="Proteomes" id="UP000094869"/>
    </source>
</evidence>
<dbReference type="NCBIfam" id="TIGR01784">
    <property type="entry name" value="T_den_put_tspse"/>
    <property type="match status" value="1"/>
</dbReference>
<evidence type="ECO:0008006" key="6">
    <source>
        <dbReference type="Google" id="ProtNLM"/>
    </source>
</evidence>
<gene>
    <name evidence="2" type="ORF">BEI59_28875</name>
    <name evidence="3" type="ORF">BEI63_23390</name>
</gene>
<comment type="caution">
    <text evidence="2">The sequence shown here is derived from an EMBL/GenBank/DDBJ whole genome shotgun (WGS) entry which is preliminary data.</text>
</comment>
<keyword evidence="5" id="KW-1185">Reference proteome</keyword>
<reference evidence="2 4" key="2">
    <citation type="submission" date="2016-08" db="EMBL/GenBank/DDBJ databases">
        <authorList>
            <person name="Seilhamer J.J."/>
        </authorList>
    </citation>
    <scope>NUCLEOTIDE SEQUENCE [LARGE SCALE GENOMIC DNA]</scope>
    <source>
        <strain evidence="2 4">NML150140-1</strain>
    </source>
</reference>
<evidence type="ECO:0000313" key="4">
    <source>
        <dbReference type="Proteomes" id="UP000094271"/>
    </source>
</evidence>
<keyword evidence="1" id="KW-0175">Coiled coil</keyword>
<dbReference type="Proteomes" id="UP000094869">
    <property type="component" value="Unassembled WGS sequence"/>
</dbReference>
<evidence type="ECO:0000313" key="3">
    <source>
        <dbReference type="EMBL" id="ODR50048.1"/>
    </source>
</evidence>
<sequence length="297" mass="35412">MVILHALFVSERSVLLKIISPKYDYCMKELFRNEIVRKAFLSDILGIPEEEIRTARLLNPFLRKRYKKQKLGILDILLELNDDTRINIEIQLKASSSWDRRQIFYLSKLFTSDLKVGENYSRLKRCIGISILDFNLTDRPEYHSIYFLQDEKGNRFSDVFEIHTIELKKKLMGNEAADDWIRLFNAESEEDLEMIKTEKAGLREAIREVKRMSLSERLRARYEEHMKYIRDKAAREDYVWQQGRAQGRQEEKDKIISMLIADMQEDGKSREQVQAKLQQRFALTEQEAEEYLGHFWK</sequence>
<proteinExistence type="predicted"/>
<dbReference type="EMBL" id="MEHD01000036">
    <property type="protein sequence ID" value="ODR50048.1"/>
    <property type="molecule type" value="Genomic_DNA"/>
</dbReference>
<dbReference type="EMBL" id="MEHA01000031">
    <property type="protein sequence ID" value="ODR44006.1"/>
    <property type="molecule type" value="Genomic_DNA"/>
</dbReference>
<name>A0A1E3U974_9FIRM</name>
<evidence type="ECO:0000313" key="2">
    <source>
        <dbReference type="EMBL" id="ODR44006.1"/>
    </source>
</evidence>
<feature type="coiled-coil region" evidence="1">
    <location>
        <begin position="185"/>
        <end position="212"/>
    </location>
</feature>
<evidence type="ECO:0000256" key="1">
    <source>
        <dbReference type="SAM" id="Coils"/>
    </source>
</evidence>
<dbReference type="OrthoDB" id="2000698at2"/>
<dbReference type="Proteomes" id="UP000094271">
    <property type="component" value="Unassembled WGS sequence"/>
</dbReference>
<dbReference type="AlphaFoldDB" id="A0A1E3U974"/>
<dbReference type="PANTHER" id="PTHR41317:SF1">
    <property type="entry name" value="PD-(D_E)XK NUCLEASE FAMILY TRANSPOSASE"/>
    <property type="match status" value="1"/>
</dbReference>